<dbReference type="InterPro" id="IPR013618">
    <property type="entry name" value="TMTC_DUF1736"/>
</dbReference>
<accession>A0A368G3D4</accession>
<evidence type="ECO:0000256" key="16">
    <source>
        <dbReference type="PROSITE-ProRule" id="PRU00339"/>
    </source>
</evidence>
<dbReference type="GO" id="GO:0005789">
    <property type="term" value="C:endoplasmic reticulum membrane"/>
    <property type="evidence" value="ECO:0007669"/>
    <property type="project" value="TreeGrafter"/>
</dbReference>
<evidence type="ECO:0000256" key="7">
    <source>
        <dbReference type="ARBA" id="ARBA00022679"/>
    </source>
</evidence>
<dbReference type="EMBL" id="JOJR01000371">
    <property type="protein sequence ID" value="RCN38872.1"/>
    <property type="molecule type" value="Genomic_DNA"/>
</dbReference>
<comment type="catalytic activity">
    <reaction evidence="15">
        <text>a di-trans,poly-cis-dolichyl beta-D-mannosyl phosphate + L-seryl-[protein] = 3-O-(alpha-D-mannosyl)-L-seryl-[protein] + a di-trans,poly-cis-dolichyl phosphate + H(+)</text>
        <dbReference type="Rhea" id="RHEA:17377"/>
        <dbReference type="Rhea" id="RHEA-COMP:9863"/>
        <dbReference type="Rhea" id="RHEA-COMP:13546"/>
        <dbReference type="Rhea" id="RHEA-COMP:19498"/>
        <dbReference type="Rhea" id="RHEA-COMP:19501"/>
        <dbReference type="ChEBI" id="CHEBI:15378"/>
        <dbReference type="ChEBI" id="CHEBI:29999"/>
        <dbReference type="ChEBI" id="CHEBI:57683"/>
        <dbReference type="ChEBI" id="CHEBI:58211"/>
        <dbReference type="ChEBI" id="CHEBI:137321"/>
        <dbReference type="EC" id="2.4.1.109"/>
    </reaction>
</comment>
<feature type="domain" description="DUF1736" evidence="19">
    <location>
        <begin position="2"/>
        <end position="37"/>
    </location>
</feature>
<dbReference type="PROSITE" id="PS50005">
    <property type="entry name" value="TPR"/>
    <property type="match status" value="2"/>
</dbReference>
<feature type="region of interest" description="Disordered" evidence="17">
    <location>
        <begin position="62"/>
        <end position="82"/>
    </location>
</feature>
<keyword evidence="9" id="KW-0677">Repeat</keyword>
<evidence type="ECO:0000256" key="3">
    <source>
        <dbReference type="ARBA" id="ARBA00004240"/>
    </source>
</evidence>
<dbReference type="Pfam" id="PF13424">
    <property type="entry name" value="TPR_12"/>
    <property type="match status" value="1"/>
</dbReference>
<proteinExistence type="inferred from homology"/>
<evidence type="ECO:0000256" key="12">
    <source>
        <dbReference type="ARBA" id="ARBA00022989"/>
    </source>
</evidence>
<dbReference type="UniPathway" id="UPA00378"/>
<dbReference type="InterPro" id="IPR011990">
    <property type="entry name" value="TPR-like_helical_dom_sf"/>
</dbReference>
<dbReference type="SMART" id="SM00028">
    <property type="entry name" value="TPR"/>
    <property type="match status" value="2"/>
</dbReference>
<dbReference type="Pfam" id="PF08409">
    <property type="entry name" value="TMTC_DUF1736"/>
    <property type="match status" value="1"/>
</dbReference>
<keyword evidence="10 16" id="KW-0802">TPR repeat</keyword>
<feature type="transmembrane region" description="Helical" evidence="18">
    <location>
        <begin position="27"/>
        <end position="46"/>
    </location>
</feature>
<reference evidence="20 21" key="1">
    <citation type="submission" date="2014-10" db="EMBL/GenBank/DDBJ databases">
        <title>Draft genome of the hookworm Ancylostoma caninum.</title>
        <authorList>
            <person name="Mitreva M."/>
        </authorList>
    </citation>
    <scope>NUCLEOTIDE SEQUENCE [LARGE SCALE GENOMIC DNA]</scope>
    <source>
        <strain evidence="20 21">Baltimore</strain>
    </source>
</reference>
<organism evidence="20 21">
    <name type="scientific">Ancylostoma caninum</name>
    <name type="common">Dog hookworm</name>
    <dbReference type="NCBI Taxonomy" id="29170"/>
    <lineage>
        <taxon>Eukaryota</taxon>
        <taxon>Metazoa</taxon>
        <taxon>Ecdysozoa</taxon>
        <taxon>Nematoda</taxon>
        <taxon>Chromadorea</taxon>
        <taxon>Rhabditida</taxon>
        <taxon>Rhabditina</taxon>
        <taxon>Rhabditomorpha</taxon>
        <taxon>Strongyloidea</taxon>
        <taxon>Ancylostomatidae</taxon>
        <taxon>Ancylostomatinae</taxon>
        <taxon>Ancylostoma</taxon>
    </lineage>
</organism>
<comment type="subcellular location">
    <subcellularLocation>
        <location evidence="3">Endoplasmic reticulum</location>
    </subcellularLocation>
    <subcellularLocation>
        <location evidence="2">Membrane</location>
        <topology evidence="2">Multi-pass membrane protein</topology>
    </subcellularLocation>
</comment>
<evidence type="ECO:0000256" key="14">
    <source>
        <dbReference type="ARBA" id="ARBA00045085"/>
    </source>
</evidence>
<evidence type="ECO:0000256" key="5">
    <source>
        <dbReference type="ARBA" id="ARBA00007882"/>
    </source>
</evidence>
<evidence type="ECO:0000256" key="1">
    <source>
        <dbReference type="ARBA" id="ARBA00003582"/>
    </source>
</evidence>
<dbReference type="OrthoDB" id="1658288at2759"/>
<dbReference type="PANTHER" id="PTHR44216">
    <property type="entry name" value="PROTEIN O-MANNOSYL-TRANSFERASE TMTC2"/>
    <property type="match status" value="1"/>
</dbReference>
<evidence type="ECO:0000256" key="13">
    <source>
        <dbReference type="ARBA" id="ARBA00023136"/>
    </source>
</evidence>
<keyword evidence="12 18" id="KW-1133">Transmembrane helix</keyword>
<name>A0A368G3D4_ANCCA</name>
<dbReference type="STRING" id="29170.A0A368G3D4"/>
<keyword evidence="7" id="KW-0808">Transferase</keyword>
<comment type="caution">
    <text evidence="20">The sequence shown here is derived from an EMBL/GenBank/DDBJ whole genome shotgun (WGS) entry which is preliminary data.</text>
</comment>
<evidence type="ECO:0000256" key="17">
    <source>
        <dbReference type="SAM" id="MobiDB-lite"/>
    </source>
</evidence>
<feature type="non-terminal residue" evidence="20">
    <location>
        <position position="267"/>
    </location>
</feature>
<dbReference type="GO" id="GO:0004169">
    <property type="term" value="F:dolichyl-phosphate-mannose-protein mannosyltransferase activity"/>
    <property type="evidence" value="ECO:0007669"/>
    <property type="project" value="UniProtKB-EC"/>
</dbReference>
<dbReference type="EC" id="2.4.1.109" evidence="6"/>
<evidence type="ECO:0000256" key="8">
    <source>
        <dbReference type="ARBA" id="ARBA00022692"/>
    </source>
</evidence>
<feature type="repeat" description="TPR" evidence="16">
    <location>
        <begin position="186"/>
        <end position="219"/>
    </location>
</feature>
<comment type="similarity">
    <text evidence="5">Belongs to the TMTC family.</text>
</comment>
<keyword evidence="13 18" id="KW-0472">Membrane</keyword>
<dbReference type="AlphaFoldDB" id="A0A368G3D4"/>
<evidence type="ECO:0000256" key="15">
    <source>
        <dbReference type="ARBA" id="ARBA00045102"/>
    </source>
</evidence>
<dbReference type="PANTHER" id="PTHR44216:SF3">
    <property type="entry name" value="PROTEIN O-MANNOSYL-TRANSFERASE TMTC2"/>
    <property type="match status" value="1"/>
</dbReference>
<evidence type="ECO:0000259" key="19">
    <source>
        <dbReference type="Pfam" id="PF08409"/>
    </source>
</evidence>
<evidence type="ECO:0000256" key="2">
    <source>
        <dbReference type="ARBA" id="ARBA00004141"/>
    </source>
</evidence>
<keyword evidence="8 18" id="KW-0812">Transmembrane</keyword>
<dbReference type="Proteomes" id="UP000252519">
    <property type="component" value="Unassembled WGS sequence"/>
</dbReference>
<evidence type="ECO:0000256" key="4">
    <source>
        <dbReference type="ARBA" id="ARBA00004922"/>
    </source>
</evidence>
<evidence type="ECO:0000256" key="9">
    <source>
        <dbReference type="ARBA" id="ARBA00022737"/>
    </source>
</evidence>
<gene>
    <name evidence="20" type="ORF">ANCCAN_15217</name>
</gene>
<dbReference type="InterPro" id="IPR052384">
    <property type="entry name" value="TMTC_O-mannosyltransferase"/>
</dbReference>
<comment type="catalytic activity">
    <reaction evidence="14">
        <text>a di-trans,poly-cis-dolichyl beta-D-mannosyl phosphate + L-threonyl-[protein] = 3-O-(alpha-D-mannosyl)-L-threonyl-[protein] + a di-trans,poly-cis-dolichyl phosphate + H(+)</text>
        <dbReference type="Rhea" id="RHEA:53396"/>
        <dbReference type="Rhea" id="RHEA-COMP:11060"/>
        <dbReference type="Rhea" id="RHEA-COMP:13547"/>
        <dbReference type="Rhea" id="RHEA-COMP:19498"/>
        <dbReference type="Rhea" id="RHEA-COMP:19501"/>
        <dbReference type="ChEBI" id="CHEBI:15378"/>
        <dbReference type="ChEBI" id="CHEBI:30013"/>
        <dbReference type="ChEBI" id="CHEBI:57683"/>
        <dbReference type="ChEBI" id="CHEBI:58211"/>
        <dbReference type="ChEBI" id="CHEBI:137323"/>
        <dbReference type="EC" id="2.4.1.109"/>
    </reaction>
</comment>
<feature type="repeat" description="TPR" evidence="16">
    <location>
        <begin position="220"/>
        <end position="253"/>
    </location>
</feature>
<keyword evidence="21" id="KW-1185">Reference proteome</keyword>
<dbReference type="InterPro" id="IPR019734">
    <property type="entry name" value="TPR_rpt"/>
</dbReference>
<evidence type="ECO:0000256" key="6">
    <source>
        <dbReference type="ARBA" id="ARBA00012839"/>
    </source>
</evidence>
<evidence type="ECO:0000256" key="10">
    <source>
        <dbReference type="ARBA" id="ARBA00022803"/>
    </source>
</evidence>
<evidence type="ECO:0000313" key="20">
    <source>
        <dbReference type="EMBL" id="RCN38872.1"/>
    </source>
</evidence>
<dbReference type="SUPFAM" id="SSF48452">
    <property type="entry name" value="TPR-like"/>
    <property type="match status" value="1"/>
</dbReference>
<keyword evidence="11" id="KW-0256">Endoplasmic reticulum</keyword>
<dbReference type="Gene3D" id="1.25.40.10">
    <property type="entry name" value="Tetratricopeptide repeat domain"/>
    <property type="match status" value="1"/>
</dbReference>
<evidence type="ECO:0000256" key="11">
    <source>
        <dbReference type="ARBA" id="ARBA00022824"/>
    </source>
</evidence>
<comment type="pathway">
    <text evidence="4">Protein modification; protein glycosylation.</text>
</comment>
<feature type="transmembrane region" description="Helical" evidence="18">
    <location>
        <begin position="91"/>
        <end position="114"/>
    </location>
</feature>
<comment type="function">
    <text evidence="1">Transfers mannosyl residues to the hydroxyl group of serine or threonine residues.</text>
</comment>
<sequence>MIYTKYLSFDWSMDSIPLVTSPTDPRFLASAVFYSILLVTGYKLAVECGVVEKTWKLLGVDKQPHRSGKHSGRNSPSKARNKEWKDTARKILLALSLLILPFLPASNLFCYVGFVAAERTLYLSSVGYCILAGLLYDFCCSRLGRTLTVSLALVVLTLHGTRTYTRNLDWFDEERLYRSALELNPPKAYSNLGRVYAAQLRLDEAEAAYKMALEHRPNMADTWYNLGVLYQERRNPTPAVNCYETAIKLRKTFATAYLNLGIVHHEN</sequence>
<protein>
    <recommendedName>
        <fullName evidence="6">dolichyl-phosphate-mannose--protein mannosyltransferase</fullName>
        <ecNumber evidence="6">2.4.1.109</ecNumber>
    </recommendedName>
</protein>
<evidence type="ECO:0000313" key="21">
    <source>
        <dbReference type="Proteomes" id="UP000252519"/>
    </source>
</evidence>
<evidence type="ECO:0000256" key="18">
    <source>
        <dbReference type="SAM" id="Phobius"/>
    </source>
</evidence>